<dbReference type="OrthoDB" id="5861290at2759"/>
<dbReference type="GO" id="GO:0032809">
    <property type="term" value="C:neuronal cell body membrane"/>
    <property type="evidence" value="ECO:0007669"/>
    <property type="project" value="TreeGrafter"/>
</dbReference>
<dbReference type="GO" id="GO:0005251">
    <property type="term" value="F:delayed rectifier potassium channel activity"/>
    <property type="evidence" value="ECO:0007669"/>
    <property type="project" value="TreeGrafter"/>
</dbReference>
<dbReference type="InterPro" id="IPR028325">
    <property type="entry name" value="VG_K_chnl"/>
</dbReference>
<evidence type="ECO:0000313" key="10">
    <source>
        <dbReference type="EMBL" id="PAV85256.1"/>
    </source>
</evidence>
<keyword evidence="5" id="KW-0406">Ion transport</keyword>
<evidence type="ECO:0000313" key="11">
    <source>
        <dbReference type="Proteomes" id="UP000218231"/>
    </source>
</evidence>
<reference evidence="10 11" key="1">
    <citation type="journal article" date="2017" name="Curr. Biol.">
        <title>Genome architecture and evolution of a unichromosomal asexual nematode.</title>
        <authorList>
            <person name="Fradin H."/>
            <person name="Zegar C."/>
            <person name="Gutwein M."/>
            <person name="Lucas J."/>
            <person name="Kovtun M."/>
            <person name="Corcoran D."/>
            <person name="Baugh L.R."/>
            <person name="Kiontke K."/>
            <person name="Gunsalus K."/>
            <person name="Fitch D.H."/>
            <person name="Piano F."/>
        </authorList>
    </citation>
    <scope>NUCLEOTIDE SEQUENCE [LARGE SCALE GENOMIC DNA]</scope>
    <source>
        <strain evidence="10">PF1309</strain>
    </source>
</reference>
<comment type="caution">
    <text evidence="10">The sequence shown here is derived from an EMBL/GenBank/DDBJ whole genome shotgun (WGS) entry which is preliminary data.</text>
</comment>
<dbReference type="GO" id="GO:0001508">
    <property type="term" value="P:action potential"/>
    <property type="evidence" value="ECO:0007669"/>
    <property type="project" value="TreeGrafter"/>
</dbReference>
<feature type="transmembrane region" description="Helical" evidence="9">
    <location>
        <begin position="147"/>
        <end position="166"/>
    </location>
</feature>
<dbReference type="GO" id="GO:0042734">
    <property type="term" value="C:presynaptic membrane"/>
    <property type="evidence" value="ECO:0007669"/>
    <property type="project" value="TreeGrafter"/>
</dbReference>
<evidence type="ECO:0000256" key="1">
    <source>
        <dbReference type="ARBA" id="ARBA00004141"/>
    </source>
</evidence>
<dbReference type="GO" id="GO:0043679">
    <property type="term" value="C:axon terminus"/>
    <property type="evidence" value="ECO:0007669"/>
    <property type="project" value="TreeGrafter"/>
</dbReference>
<gene>
    <name evidence="10" type="ORF">WR25_18533</name>
</gene>
<comment type="subcellular location">
    <subcellularLocation>
        <location evidence="1">Membrane</location>
        <topology evidence="1">Multi-pass membrane protein</topology>
    </subcellularLocation>
</comment>
<dbReference type="Gene3D" id="1.10.287.70">
    <property type="match status" value="1"/>
</dbReference>
<keyword evidence="4 9" id="KW-1133">Transmembrane helix</keyword>
<feature type="transmembrane region" description="Helical" evidence="9">
    <location>
        <begin position="108"/>
        <end position="127"/>
    </location>
</feature>
<keyword evidence="6 9" id="KW-0472">Membrane</keyword>
<dbReference type="GO" id="GO:0045211">
    <property type="term" value="C:postsynaptic membrane"/>
    <property type="evidence" value="ECO:0007669"/>
    <property type="project" value="TreeGrafter"/>
</dbReference>
<dbReference type="AlphaFoldDB" id="A0A2A2LGA2"/>
<keyword evidence="7" id="KW-0407">Ion channel</keyword>
<dbReference type="GO" id="GO:0008076">
    <property type="term" value="C:voltage-gated potassium channel complex"/>
    <property type="evidence" value="ECO:0007669"/>
    <property type="project" value="InterPro"/>
</dbReference>
<feature type="region of interest" description="Disordered" evidence="8">
    <location>
        <begin position="213"/>
        <end position="233"/>
    </location>
</feature>
<protein>
    <recommendedName>
        <fullName evidence="12">Ion transport domain-containing protein</fullName>
    </recommendedName>
</protein>
<dbReference type="PANTHER" id="PTHR11537">
    <property type="entry name" value="VOLTAGE-GATED POTASSIUM CHANNEL"/>
    <property type="match status" value="1"/>
</dbReference>
<evidence type="ECO:0000256" key="7">
    <source>
        <dbReference type="ARBA" id="ARBA00023303"/>
    </source>
</evidence>
<evidence type="ECO:0000256" key="3">
    <source>
        <dbReference type="ARBA" id="ARBA00022692"/>
    </source>
</evidence>
<proteinExistence type="predicted"/>
<dbReference type="Proteomes" id="UP000218231">
    <property type="component" value="Unassembled WGS sequence"/>
</dbReference>
<evidence type="ECO:0000256" key="8">
    <source>
        <dbReference type="SAM" id="MobiDB-lite"/>
    </source>
</evidence>
<evidence type="ECO:0000256" key="2">
    <source>
        <dbReference type="ARBA" id="ARBA00022448"/>
    </source>
</evidence>
<accession>A0A2A2LGA2</accession>
<dbReference type="PANTHER" id="PTHR11537:SF252">
    <property type="entry name" value="POTASSIUM VOLTAGE-GATED CHANNEL PROTEIN SHAW"/>
    <property type="match status" value="1"/>
</dbReference>
<keyword evidence="3 9" id="KW-0812">Transmembrane</keyword>
<evidence type="ECO:0008006" key="12">
    <source>
        <dbReference type="Google" id="ProtNLM"/>
    </source>
</evidence>
<keyword evidence="11" id="KW-1185">Reference proteome</keyword>
<evidence type="ECO:0000256" key="9">
    <source>
        <dbReference type="SAM" id="Phobius"/>
    </source>
</evidence>
<sequence length="233" mass="26562">MTLSGTRDTQEVLKALDELDIEVDQTEGPELYRKFGWEDDFHNKSLSRWQKLKPKIWRLFDEPSSSRGAKAVATISVAFLITAIFVFCLKTHPGMRIIEIEPIGGDEIILETFVLCLSDIALTIWVFKKLVRKRIQAFWASAKELVLLVFFVALAVIVFASLIYYAERIENNQDNQFQSIPIGLWWSVVKQIPTRNGPRRNLDQHTPLVTNSKKFSTTKDGSSTPNLPLHSAI</sequence>
<dbReference type="STRING" id="2018661.A0A2A2LGA2"/>
<dbReference type="SUPFAM" id="SSF81324">
    <property type="entry name" value="Voltage-gated potassium channels"/>
    <property type="match status" value="1"/>
</dbReference>
<dbReference type="GO" id="GO:0032590">
    <property type="term" value="C:dendrite membrane"/>
    <property type="evidence" value="ECO:0007669"/>
    <property type="project" value="TreeGrafter"/>
</dbReference>
<name>A0A2A2LGA2_9BILA</name>
<evidence type="ECO:0000256" key="5">
    <source>
        <dbReference type="ARBA" id="ARBA00023065"/>
    </source>
</evidence>
<evidence type="ECO:0000256" key="6">
    <source>
        <dbReference type="ARBA" id="ARBA00023136"/>
    </source>
</evidence>
<keyword evidence="2" id="KW-0813">Transport</keyword>
<feature type="transmembrane region" description="Helical" evidence="9">
    <location>
        <begin position="68"/>
        <end position="88"/>
    </location>
</feature>
<feature type="compositionally biased region" description="Polar residues" evidence="8">
    <location>
        <begin position="213"/>
        <end position="226"/>
    </location>
</feature>
<organism evidence="10 11">
    <name type="scientific">Diploscapter pachys</name>
    <dbReference type="NCBI Taxonomy" id="2018661"/>
    <lineage>
        <taxon>Eukaryota</taxon>
        <taxon>Metazoa</taxon>
        <taxon>Ecdysozoa</taxon>
        <taxon>Nematoda</taxon>
        <taxon>Chromadorea</taxon>
        <taxon>Rhabditida</taxon>
        <taxon>Rhabditina</taxon>
        <taxon>Rhabditomorpha</taxon>
        <taxon>Rhabditoidea</taxon>
        <taxon>Rhabditidae</taxon>
        <taxon>Diploscapter</taxon>
    </lineage>
</organism>
<evidence type="ECO:0000256" key="4">
    <source>
        <dbReference type="ARBA" id="ARBA00022989"/>
    </source>
</evidence>
<dbReference type="EMBL" id="LIAE01006793">
    <property type="protein sequence ID" value="PAV85256.1"/>
    <property type="molecule type" value="Genomic_DNA"/>
</dbReference>